<dbReference type="AlphaFoldDB" id="A0A7D7QB36"/>
<sequence>MFYPYKCISFELFWHLQCINRVQTVPVKPVPHGVHILCINRVQLKHGAKEP</sequence>
<evidence type="ECO:0000313" key="2">
    <source>
        <dbReference type="Proteomes" id="UP000514713"/>
    </source>
</evidence>
<gene>
    <name evidence="1" type="ORF">HUN01_28650</name>
</gene>
<dbReference type="EMBL" id="CP054698">
    <property type="protein sequence ID" value="QMS91375.1"/>
    <property type="molecule type" value="Genomic_DNA"/>
</dbReference>
<proteinExistence type="predicted"/>
<name>A0A7D7QB36_9NOSO</name>
<dbReference type="Proteomes" id="UP000514713">
    <property type="component" value="Chromosome"/>
</dbReference>
<accession>A0A7D7QB36</accession>
<dbReference type="KEGG" id="ned:HUN01_28650"/>
<evidence type="ECO:0000313" key="1">
    <source>
        <dbReference type="EMBL" id="QMS91375.1"/>
    </source>
</evidence>
<reference evidence="2" key="1">
    <citation type="submission" date="2020-06" db="EMBL/GenBank/DDBJ databases">
        <title>Nostoc edaphicum CCNP1411 genome.</title>
        <authorList>
            <person name="Fidor A."/>
            <person name="Grabski M."/>
            <person name="Gawor J."/>
            <person name="Gromadka R."/>
            <person name="Wegrzyn G."/>
            <person name="Mazur-Marzec H."/>
        </authorList>
    </citation>
    <scope>NUCLEOTIDE SEQUENCE [LARGE SCALE GENOMIC DNA]</scope>
    <source>
        <strain evidence="2">CCNP1411</strain>
    </source>
</reference>
<organism evidence="1 2">
    <name type="scientific">Nostoc edaphicum CCNP1411</name>
    <dbReference type="NCBI Taxonomy" id="1472755"/>
    <lineage>
        <taxon>Bacteria</taxon>
        <taxon>Bacillati</taxon>
        <taxon>Cyanobacteriota</taxon>
        <taxon>Cyanophyceae</taxon>
        <taxon>Nostocales</taxon>
        <taxon>Nostocaceae</taxon>
        <taxon>Nostoc</taxon>
    </lineage>
</organism>
<protein>
    <submittedName>
        <fullName evidence="1">Uncharacterized protein</fullName>
    </submittedName>
</protein>
<keyword evidence="2" id="KW-1185">Reference proteome</keyword>